<dbReference type="Pfam" id="PF14253">
    <property type="entry name" value="AbiH"/>
    <property type="match status" value="1"/>
</dbReference>
<comment type="caution">
    <text evidence="1">The sequence shown here is derived from an EMBL/GenBank/DDBJ whole genome shotgun (WGS) entry which is preliminary data.</text>
</comment>
<name>A0A6A7VTF6_9BACT</name>
<dbReference type="RefSeq" id="WP_153080012.1">
    <property type="nucleotide sequence ID" value="NZ_VZAU01000051.1"/>
</dbReference>
<dbReference type="AlphaFoldDB" id="A0A6A7VTF6"/>
<evidence type="ECO:0008006" key="3">
    <source>
        <dbReference type="Google" id="ProtNLM"/>
    </source>
</evidence>
<accession>A0A6A7VTF6</accession>
<evidence type="ECO:0000313" key="2">
    <source>
        <dbReference type="Proteomes" id="UP000406735"/>
    </source>
</evidence>
<dbReference type="Proteomes" id="UP000406735">
    <property type="component" value="Unassembled WGS sequence"/>
</dbReference>
<organism evidence="1 2">
    <name type="scientific">Segatella copri</name>
    <dbReference type="NCBI Taxonomy" id="165179"/>
    <lineage>
        <taxon>Bacteria</taxon>
        <taxon>Pseudomonadati</taxon>
        <taxon>Bacteroidota</taxon>
        <taxon>Bacteroidia</taxon>
        <taxon>Bacteroidales</taxon>
        <taxon>Prevotellaceae</taxon>
        <taxon>Segatella</taxon>
    </lineage>
</organism>
<reference evidence="1 2" key="1">
    <citation type="submission" date="2019-09" db="EMBL/GenBank/DDBJ databases">
        <title>Distinct polysaccharide growth profiles of human intestinal Prevotella copri isolates.</title>
        <authorList>
            <person name="Fehlner-Peach H."/>
            <person name="Magnabosco C."/>
            <person name="Raghavan V."/>
            <person name="Scher J.U."/>
            <person name="Tett A."/>
            <person name="Cox L.M."/>
            <person name="Gottsegen C."/>
            <person name="Watters A."/>
            <person name="Wiltshire- Gordon J.D."/>
            <person name="Segata N."/>
            <person name="Bonneau R."/>
            <person name="Littman D.R."/>
        </authorList>
    </citation>
    <scope>NUCLEOTIDE SEQUENCE [LARGE SCALE GENOMIC DNA]</scope>
    <source>
        <strain evidence="2">iK21513</strain>
    </source>
</reference>
<proteinExistence type="predicted"/>
<dbReference type="EMBL" id="VZCY01000048">
    <property type="protein sequence ID" value="MQN09483.1"/>
    <property type="molecule type" value="Genomic_DNA"/>
</dbReference>
<evidence type="ECO:0000313" key="1">
    <source>
        <dbReference type="EMBL" id="MQN09483.1"/>
    </source>
</evidence>
<dbReference type="InterPro" id="IPR025935">
    <property type="entry name" value="AbiH"/>
</dbReference>
<protein>
    <recommendedName>
        <fullName evidence="3">SIR2-like domain-containing protein</fullName>
    </recommendedName>
</protein>
<sequence>MGNTLIILGNGFDLDLGFRTSYGAFMESQEFRNFQEATYLGKYLSDEQNKSKTWIDIEKELSKYCLEINQSGLMTSMKTYGRKLLHQEYESLKDALKKYLRKETSRDYRLDSSSNALRLLYQIEENSSNRIVTFNYTELVENISSNAFASYNHNLLHVHGSLLAEDDIVFGVEDDVVLPKEHAFLYKAYSKYKQTQTFAKWLSEAHNIIFYGYSLGDTDKQYFASFFKDLCRYNNSNRKIVFYHYGDAAYHDLKWQLLSFTDRQLSALEMYNDVQFLDCSKKGSLPSIR</sequence>
<gene>
    <name evidence="1" type="ORF">F7D97_05935</name>
</gene>